<proteinExistence type="predicted"/>
<dbReference type="Proteomes" id="UP000468388">
    <property type="component" value="Unassembled WGS sequence"/>
</dbReference>
<accession>A0A6N8J5E0</accession>
<dbReference type="EMBL" id="WRXO01000001">
    <property type="protein sequence ID" value="MVT40263.1"/>
    <property type="molecule type" value="Genomic_DNA"/>
</dbReference>
<dbReference type="OrthoDB" id="9803508at2"/>
<evidence type="ECO:0000313" key="1">
    <source>
        <dbReference type="EMBL" id="MVT40263.1"/>
    </source>
</evidence>
<protein>
    <recommendedName>
        <fullName evidence="3">Transposase</fullName>
    </recommendedName>
</protein>
<name>A0A6N8J5E0_9BACT</name>
<comment type="caution">
    <text evidence="1">The sequence shown here is derived from an EMBL/GenBank/DDBJ whole genome shotgun (WGS) entry which is preliminary data.</text>
</comment>
<dbReference type="RefSeq" id="WP_157298890.1">
    <property type="nucleotide sequence ID" value="NZ_BAAAZB010000005.1"/>
</dbReference>
<reference evidence="1 2" key="1">
    <citation type="submission" date="2019-12" db="EMBL/GenBank/DDBJ databases">
        <title>The draft genomic sequence of strain Chitinophaga oryziterrae JCM 16595.</title>
        <authorList>
            <person name="Zhang X."/>
        </authorList>
    </citation>
    <scope>NUCLEOTIDE SEQUENCE [LARGE SCALE GENOMIC DNA]</scope>
    <source>
        <strain evidence="1 2">JCM 16595</strain>
    </source>
</reference>
<evidence type="ECO:0000313" key="2">
    <source>
        <dbReference type="Proteomes" id="UP000468388"/>
    </source>
</evidence>
<evidence type="ECO:0008006" key="3">
    <source>
        <dbReference type="Google" id="ProtNLM"/>
    </source>
</evidence>
<dbReference type="AlphaFoldDB" id="A0A6N8J5E0"/>
<gene>
    <name evidence="1" type="ORF">GO495_06695</name>
</gene>
<sequence length="158" mass="18121">MEEKPKTTLQQGHQEIVLVEPTARKTRYIDPKTELQTDQDRWLYMLKNLENLDHIPLAWSDKPEFVKLLEIAEVSNLTPEEMTAYEHDLKMLRDEHNTREYAIEQGIEAAVGAAVEAAVEAANDEKATEVAFRLKQKGVSYDIIVEATDLTLEQIEKL</sequence>
<dbReference type="Pfam" id="PF12784">
    <property type="entry name" value="PDDEXK_2"/>
    <property type="match status" value="1"/>
</dbReference>
<keyword evidence="2" id="KW-1185">Reference proteome</keyword>
<organism evidence="1 2">
    <name type="scientific">Chitinophaga oryziterrae</name>
    <dbReference type="NCBI Taxonomy" id="1031224"/>
    <lineage>
        <taxon>Bacteria</taxon>
        <taxon>Pseudomonadati</taxon>
        <taxon>Bacteroidota</taxon>
        <taxon>Chitinophagia</taxon>
        <taxon>Chitinophagales</taxon>
        <taxon>Chitinophagaceae</taxon>
        <taxon>Chitinophaga</taxon>
    </lineage>
</organism>